<name>A0A060BHH7_9CAUD</name>
<organism evidence="1 2">
    <name type="scientific">Escherichia phage vB_EcoM_JS09</name>
    <dbReference type="NCBI Taxonomy" id="1430444"/>
    <lineage>
        <taxon>Viruses</taxon>
        <taxon>Duplodnaviria</taxon>
        <taxon>Heunggongvirae</taxon>
        <taxon>Uroviricota</taxon>
        <taxon>Caudoviricetes</taxon>
        <taxon>Pantevenvirales</taxon>
        <taxon>Straboviridae</taxon>
        <taxon>Tevenvirinae</taxon>
        <taxon>Mosigvirus</taxon>
        <taxon>Mosigvirus JS09</taxon>
    </lineage>
</organism>
<proteinExistence type="predicted"/>
<reference evidence="1" key="1">
    <citation type="submission" date="2015-07" db="EMBL/GenBank/DDBJ databases">
        <title>Isolation and characterization of a novel lytic T4-like coliphage vB_EcoM_JS09 infecting APEC.</title>
        <authorList>
            <person name="Zhou Y."/>
            <person name="Bao H.D."/>
            <person name="Zhang H."/>
            <person name="Wang R."/>
        </authorList>
    </citation>
    <scope>NUCLEOTIDE SEQUENCE</scope>
</reference>
<protein>
    <submittedName>
        <fullName evidence="1">Uncharacterized protein</fullName>
    </submittedName>
</protein>
<gene>
    <name evidence="1" type="ORF">JS09_0242</name>
</gene>
<sequence length="70" mass="7970">MLNKLIQKLLGTEMVEVTYRVTDCSPIHPQDEPFIKTIKMLKNDGGLSIEDRLPSYGHWADVEIISVKDV</sequence>
<keyword evidence="2" id="KW-1185">Reference proteome</keyword>
<dbReference type="GeneID" id="19524960"/>
<dbReference type="EMBL" id="KF582788">
    <property type="protein sequence ID" value="AIA80202.1"/>
    <property type="molecule type" value="Genomic_DNA"/>
</dbReference>
<dbReference type="KEGG" id="vg:19524960"/>
<evidence type="ECO:0000313" key="2">
    <source>
        <dbReference type="Proteomes" id="UP000019733"/>
    </source>
</evidence>
<accession>A0A060BHH7</accession>
<dbReference type="Proteomes" id="UP000019733">
    <property type="component" value="Segment"/>
</dbReference>
<dbReference type="OrthoDB" id="24695at10239"/>
<dbReference type="RefSeq" id="YP_009037565.1">
    <property type="nucleotide sequence ID" value="NC_024124.2"/>
</dbReference>
<evidence type="ECO:0000313" key="1">
    <source>
        <dbReference type="EMBL" id="AIA80202.1"/>
    </source>
</evidence>